<dbReference type="AlphaFoldDB" id="A0A914CN14"/>
<protein>
    <submittedName>
        <fullName evidence="2">Transposase</fullName>
    </submittedName>
</protein>
<proteinExistence type="predicted"/>
<evidence type="ECO:0000313" key="1">
    <source>
        <dbReference type="Proteomes" id="UP000887540"/>
    </source>
</evidence>
<accession>A0A914CN14</accession>
<name>A0A914CN14_9BILA</name>
<evidence type="ECO:0000313" key="2">
    <source>
        <dbReference type="WBParaSite" id="ACRNAN_scaffold12609.g31233.t1"/>
    </source>
</evidence>
<dbReference type="Proteomes" id="UP000887540">
    <property type="component" value="Unplaced"/>
</dbReference>
<reference evidence="2" key="1">
    <citation type="submission" date="2022-11" db="UniProtKB">
        <authorList>
            <consortium name="WormBaseParasite"/>
        </authorList>
    </citation>
    <scope>IDENTIFICATION</scope>
</reference>
<dbReference type="WBParaSite" id="ACRNAN_scaffold12609.g31233.t1">
    <property type="protein sequence ID" value="ACRNAN_scaffold12609.g31233.t1"/>
    <property type="gene ID" value="ACRNAN_scaffold12609.g31233"/>
</dbReference>
<sequence>MLRLPDEEFQDRLVSMGLLNGSMDCTCGLPMKKKESSRGVLEWQCNRAIHRPSRPRKGFKVGTFFERAELGLKAIFELSYMWARNVTIADAEYDTGIAHRHVVNWYKKFRRICRRYFRANPIRLGGGNVIVEADETFMTRRHAGRGRRVRRYPSLFGVMLGLALLYTRMNGAHIVL</sequence>
<keyword evidence="1" id="KW-1185">Reference proteome</keyword>
<organism evidence="1 2">
    <name type="scientific">Acrobeloides nanus</name>
    <dbReference type="NCBI Taxonomy" id="290746"/>
    <lineage>
        <taxon>Eukaryota</taxon>
        <taxon>Metazoa</taxon>
        <taxon>Ecdysozoa</taxon>
        <taxon>Nematoda</taxon>
        <taxon>Chromadorea</taxon>
        <taxon>Rhabditida</taxon>
        <taxon>Tylenchina</taxon>
        <taxon>Cephalobomorpha</taxon>
        <taxon>Cephaloboidea</taxon>
        <taxon>Cephalobidae</taxon>
        <taxon>Acrobeloides</taxon>
    </lineage>
</organism>